<protein>
    <submittedName>
        <fullName evidence="2">Uncharacterized protein</fullName>
    </submittedName>
</protein>
<dbReference type="STRING" id="1125411.W908_08245"/>
<keyword evidence="1" id="KW-1133">Transmembrane helix</keyword>
<keyword evidence="1" id="KW-0472">Membrane</keyword>
<accession>A0A0M4M4I7</accession>
<evidence type="ECO:0000256" key="1">
    <source>
        <dbReference type="SAM" id="Phobius"/>
    </source>
</evidence>
<name>A0A0M4M4I7_9GAMM</name>
<keyword evidence="3" id="KW-1185">Reference proteome</keyword>
<evidence type="ECO:0000313" key="3">
    <source>
        <dbReference type="Proteomes" id="UP000068905"/>
    </source>
</evidence>
<dbReference type="KEGG" id="tsn:W908_08245"/>
<feature type="transmembrane region" description="Helical" evidence="1">
    <location>
        <begin position="46"/>
        <end position="65"/>
    </location>
</feature>
<organism evidence="2 3">
    <name type="scientific">Candidatus Pseudothioglobus singularis PS1</name>
    <dbReference type="NCBI Taxonomy" id="1125411"/>
    <lineage>
        <taxon>Bacteria</taxon>
        <taxon>Pseudomonadati</taxon>
        <taxon>Pseudomonadota</taxon>
        <taxon>Gammaproteobacteria</taxon>
        <taxon>Candidatus Pseudothioglobaceae</taxon>
        <taxon>Candidatus Pseudothioglobus</taxon>
    </lineage>
</organism>
<gene>
    <name evidence="2" type="ORF">W908_08245</name>
</gene>
<dbReference type="AlphaFoldDB" id="A0A0M4M4I7"/>
<sequence length="78" mass="9491">MIELSLKTRVSFYLSGGWLLFSFFIATTYSKLNNQIIVGWFDLYNVYWHIFFIVGTPVWLYWFGIKPYRLIKKIRQKN</sequence>
<keyword evidence="1" id="KW-0812">Transmembrane</keyword>
<reference evidence="2 3" key="1">
    <citation type="journal article" date="2015" name="Genome Announc.">
        <title>Genome Sequence of 'Candidatus Thioglobus singularis' Strain PS1, a Mixotroph from the SUP05 Clade of Marine Gammaproteobacteria.</title>
        <authorList>
            <person name="Marshall K.T."/>
            <person name="Morris R.M."/>
        </authorList>
    </citation>
    <scope>NUCLEOTIDE SEQUENCE [LARGE SCALE GENOMIC DNA]</scope>
    <source>
        <strain evidence="2 3">PS1</strain>
    </source>
</reference>
<dbReference type="Proteomes" id="UP000068905">
    <property type="component" value="Chromosome"/>
</dbReference>
<evidence type="ECO:0000313" key="2">
    <source>
        <dbReference type="EMBL" id="ALE02792.1"/>
    </source>
</evidence>
<feature type="transmembrane region" description="Helical" evidence="1">
    <location>
        <begin position="12"/>
        <end position="30"/>
    </location>
</feature>
<proteinExistence type="predicted"/>
<dbReference type="EMBL" id="CP006911">
    <property type="protein sequence ID" value="ALE02792.1"/>
    <property type="molecule type" value="Genomic_DNA"/>
</dbReference>